<proteinExistence type="predicted"/>
<keyword evidence="3" id="KW-1185">Reference proteome</keyword>
<dbReference type="EMBL" id="BAAASR010000007">
    <property type="protein sequence ID" value="GAA2485325.1"/>
    <property type="molecule type" value="Genomic_DNA"/>
</dbReference>
<evidence type="ECO:0000313" key="3">
    <source>
        <dbReference type="Proteomes" id="UP001499942"/>
    </source>
</evidence>
<feature type="transmembrane region" description="Helical" evidence="1">
    <location>
        <begin position="72"/>
        <end position="91"/>
    </location>
</feature>
<dbReference type="RefSeq" id="WP_344358285.1">
    <property type="nucleotide sequence ID" value="NZ_BAAASR010000007.1"/>
</dbReference>
<gene>
    <name evidence="2" type="ORF">GCM10010393_15420</name>
</gene>
<keyword evidence="1" id="KW-1133">Transmembrane helix</keyword>
<evidence type="ECO:0000313" key="2">
    <source>
        <dbReference type="EMBL" id="GAA2485325.1"/>
    </source>
</evidence>
<keyword evidence="1" id="KW-0472">Membrane</keyword>
<protein>
    <recommendedName>
        <fullName evidence="4">Integral membrane protein</fullName>
    </recommendedName>
</protein>
<evidence type="ECO:0000256" key="1">
    <source>
        <dbReference type="SAM" id="Phobius"/>
    </source>
</evidence>
<feature type="transmembrane region" description="Helical" evidence="1">
    <location>
        <begin position="46"/>
        <end position="65"/>
    </location>
</feature>
<evidence type="ECO:0008006" key="4">
    <source>
        <dbReference type="Google" id="ProtNLM"/>
    </source>
</evidence>
<name>A0ABP5YQG6_9ACTN</name>
<reference evidence="3" key="1">
    <citation type="journal article" date="2019" name="Int. J. Syst. Evol. Microbiol.">
        <title>The Global Catalogue of Microorganisms (GCM) 10K type strain sequencing project: providing services to taxonomists for standard genome sequencing and annotation.</title>
        <authorList>
            <consortium name="The Broad Institute Genomics Platform"/>
            <consortium name="The Broad Institute Genome Sequencing Center for Infectious Disease"/>
            <person name="Wu L."/>
            <person name="Ma J."/>
        </authorList>
    </citation>
    <scope>NUCLEOTIDE SEQUENCE [LARGE SCALE GENOMIC DNA]</scope>
    <source>
        <strain evidence="3">JCM 5062</strain>
    </source>
</reference>
<accession>A0ABP5YQG6</accession>
<comment type="caution">
    <text evidence="2">The sequence shown here is derived from an EMBL/GenBank/DDBJ whole genome shotgun (WGS) entry which is preliminary data.</text>
</comment>
<keyword evidence="1" id="KW-0812">Transmembrane</keyword>
<feature type="transmembrane region" description="Helical" evidence="1">
    <location>
        <begin position="190"/>
        <end position="208"/>
    </location>
</feature>
<dbReference type="Proteomes" id="UP001499942">
    <property type="component" value="Unassembled WGS sequence"/>
</dbReference>
<organism evidence="2 3">
    <name type="scientific">Streptomyces gobitricini</name>
    <dbReference type="NCBI Taxonomy" id="68211"/>
    <lineage>
        <taxon>Bacteria</taxon>
        <taxon>Bacillati</taxon>
        <taxon>Actinomycetota</taxon>
        <taxon>Actinomycetes</taxon>
        <taxon>Kitasatosporales</taxon>
        <taxon>Streptomycetaceae</taxon>
        <taxon>Streptomyces</taxon>
    </lineage>
</organism>
<feature type="transmembrane region" description="Helical" evidence="1">
    <location>
        <begin position="12"/>
        <end position="34"/>
    </location>
</feature>
<sequence length="221" mass="23197">MAGWHGGWARGLWRTAVALAAPPLSAALAFGVAWKSAYGSLGNRGFFFGGLLLPLVLLGWHAAVAARRGASLIALSALPAGVGAILALASVGHSTLEDRGVEISCIVLKVTEHTETESSMDAEGHWTFTTRTSYDHRLDCPAGGPQHLDTPSRLAKEGESLAVVHDPQGKVSPRAAGDVHGWGLRTGAEVAVGAAVLLGLAGGIWEAYEKRRRRSRRPTGR</sequence>